<dbReference type="Gene3D" id="1.20.1250.20">
    <property type="entry name" value="MFS general substrate transporter like domains"/>
    <property type="match status" value="1"/>
</dbReference>
<evidence type="ECO:0000313" key="10">
    <source>
        <dbReference type="EMBL" id="MEK8129918.1"/>
    </source>
</evidence>
<comment type="caution">
    <text evidence="10">The sequence shown here is derived from an EMBL/GenBank/DDBJ whole genome shotgun (WGS) entry which is preliminary data.</text>
</comment>
<feature type="transmembrane region" description="Helical" evidence="8">
    <location>
        <begin position="45"/>
        <end position="68"/>
    </location>
</feature>
<dbReference type="RefSeq" id="WP_341417040.1">
    <property type="nucleotide sequence ID" value="NZ_JBBPCC010000012.1"/>
</dbReference>
<evidence type="ECO:0000256" key="2">
    <source>
        <dbReference type="ARBA" id="ARBA00008537"/>
    </source>
</evidence>
<dbReference type="Pfam" id="PF07690">
    <property type="entry name" value="MFS_1"/>
    <property type="match status" value="1"/>
</dbReference>
<comment type="similarity">
    <text evidence="2">Belongs to the major facilitator superfamily. EmrB family.</text>
</comment>
<feature type="transmembrane region" description="Helical" evidence="8">
    <location>
        <begin position="137"/>
        <end position="156"/>
    </location>
</feature>
<accession>A0ABU9DPD0</accession>
<dbReference type="SUPFAM" id="SSF103473">
    <property type="entry name" value="MFS general substrate transporter"/>
    <property type="match status" value="1"/>
</dbReference>
<feature type="transmembrane region" description="Helical" evidence="8">
    <location>
        <begin position="80"/>
        <end position="103"/>
    </location>
</feature>
<keyword evidence="7 8" id="KW-0472">Membrane</keyword>
<feature type="transmembrane region" description="Helical" evidence="8">
    <location>
        <begin position="307"/>
        <end position="325"/>
    </location>
</feature>
<feature type="transmembrane region" description="Helical" evidence="8">
    <location>
        <begin position="225"/>
        <end position="248"/>
    </location>
</feature>
<feature type="transmembrane region" description="Helical" evidence="8">
    <location>
        <begin position="12"/>
        <end position="39"/>
    </location>
</feature>
<feature type="transmembrane region" description="Helical" evidence="8">
    <location>
        <begin position="200"/>
        <end position="219"/>
    </location>
</feature>
<dbReference type="InterPro" id="IPR020846">
    <property type="entry name" value="MFS_dom"/>
</dbReference>
<feature type="transmembrane region" description="Helical" evidence="8">
    <location>
        <begin position="468"/>
        <end position="490"/>
    </location>
</feature>
<comment type="subcellular location">
    <subcellularLocation>
        <location evidence="1">Cell membrane</location>
        <topology evidence="1">Multi-pass membrane protein</topology>
    </subcellularLocation>
</comment>
<evidence type="ECO:0000256" key="7">
    <source>
        <dbReference type="ARBA" id="ARBA00023136"/>
    </source>
</evidence>
<evidence type="ECO:0000256" key="5">
    <source>
        <dbReference type="ARBA" id="ARBA00022692"/>
    </source>
</evidence>
<reference evidence="10 11" key="1">
    <citation type="submission" date="2024-04" db="EMBL/GenBank/DDBJ databases">
        <title>draft genome sequnece of Paenibacillus filicis.</title>
        <authorList>
            <person name="Kim D.-U."/>
        </authorList>
    </citation>
    <scope>NUCLEOTIDE SEQUENCE [LARGE SCALE GENOMIC DNA]</scope>
    <source>
        <strain evidence="10 11">KACC14197</strain>
    </source>
</reference>
<dbReference type="CDD" id="cd17321">
    <property type="entry name" value="MFS_MMR_MDR_like"/>
    <property type="match status" value="1"/>
</dbReference>
<feature type="transmembrane region" description="Helical" evidence="8">
    <location>
        <begin position="400"/>
        <end position="420"/>
    </location>
</feature>
<evidence type="ECO:0000256" key="3">
    <source>
        <dbReference type="ARBA" id="ARBA00022448"/>
    </source>
</evidence>
<dbReference type="Gene3D" id="1.20.1720.10">
    <property type="entry name" value="Multidrug resistance protein D"/>
    <property type="match status" value="1"/>
</dbReference>
<dbReference type="InterPro" id="IPR011701">
    <property type="entry name" value="MFS"/>
</dbReference>
<dbReference type="PANTHER" id="PTHR42718:SF9">
    <property type="entry name" value="MAJOR FACILITATOR SUPERFAMILY MULTIDRUG TRANSPORTER MFSC"/>
    <property type="match status" value="1"/>
</dbReference>
<dbReference type="EMBL" id="JBBPCC010000012">
    <property type="protein sequence ID" value="MEK8129918.1"/>
    <property type="molecule type" value="Genomic_DNA"/>
</dbReference>
<dbReference type="PROSITE" id="PS50850">
    <property type="entry name" value="MFS"/>
    <property type="match status" value="1"/>
</dbReference>
<evidence type="ECO:0000259" key="9">
    <source>
        <dbReference type="PROSITE" id="PS50850"/>
    </source>
</evidence>
<dbReference type="InterPro" id="IPR004638">
    <property type="entry name" value="EmrB-like"/>
</dbReference>
<dbReference type="Proteomes" id="UP001469365">
    <property type="component" value="Unassembled WGS sequence"/>
</dbReference>
<feature type="transmembrane region" description="Helical" evidence="8">
    <location>
        <begin position="269"/>
        <end position="287"/>
    </location>
</feature>
<evidence type="ECO:0000256" key="1">
    <source>
        <dbReference type="ARBA" id="ARBA00004651"/>
    </source>
</evidence>
<evidence type="ECO:0000313" key="11">
    <source>
        <dbReference type="Proteomes" id="UP001469365"/>
    </source>
</evidence>
<evidence type="ECO:0000256" key="8">
    <source>
        <dbReference type="SAM" id="Phobius"/>
    </source>
</evidence>
<keyword evidence="5 8" id="KW-0812">Transmembrane</keyword>
<name>A0ABU9DPD0_9BACL</name>
<organism evidence="10 11">
    <name type="scientific">Paenibacillus filicis</name>
    <dbReference type="NCBI Taxonomy" id="669464"/>
    <lineage>
        <taxon>Bacteria</taxon>
        <taxon>Bacillati</taxon>
        <taxon>Bacillota</taxon>
        <taxon>Bacilli</taxon>
        <taxon>Bacillales</taxon>
        <taxon>Paenibacillaceae</taxon>
        <taxon>Paenibacillus</taxon>
    </lineage>
</organism>
<feature type="transmembrane region" description="Helical" evidence="8">
    <location>
        <begin position="367"/>
        <end position="388"/>
    </location>
</feature>
<keyword evidence="3" id="KW-0813">Transport</keyword>
<gene>
    <name evidence="10" type="ORF">WMW72_18610</name>
</gene>
<evidence type="ECO:0000256" key="6">
    <source>
        <dbReference type="ARBA" id="ARBA00022989"/>
    </source>
</evidence>
<protein>
    <submittedName>
        <fullName evidence="10">MFS transporter</fullName>
    </submittedName>
</protein>
<feature type="transmembrane region" description="Helical" evidence="8">
    <location>
        <begin position="109"/>
        <end position="130"/>
    </location>
</feature>
<feature type="domain" description="Major facilitator superfamily (MFS) profile" evidence="9">
    <location>
        <begin position="14"/>
        <end position="494"/>
    </location>
</feature>
<keyword evidence="6 8" id="KW-1133">Transmembrane helix</keyword>
<dbReference type="PRINTS" id="PR01036">
    <property type="entry name" value="TCRTETB"/>
</dbReference>
<dbReference type="PANTHER" id="PTHR42718">
    <property type="entry name" value="MAJOR FACILITATOR SUPERFAMILY MULTIDRUG TRANSPORTER MFSC"/>
    <property type="match status" value="1"/>
</dbReference>
<feature type="transmembrane region" description="Helical" evidence="8">
    <location>
        <begin position="332"/>
        <end position="355"/>
    </location>
</feature>
<proteinExistence type="inferred from homology"/>
<keyword evidence="4" id="KW-1003">Cell membrane</keyword>
<evidence type="ECO:0000256" key="4">
    <source>
        <dbReference type="ARBA" id="ARBA00022475"/>
    </source>
</evidence>
<dbReference type="NCBIfam" id="TIGR00711">
    <property type="entry name" value="efflux_EmrB"/>
    <property type="match status" value="1"/>
</dbReference>
<keyword evidence="11" id="KW-1185">Reference proteome</keyword>
<feature type="transmembrane region" description="Helical" evidence="8">
    <location>
        <begin position="168"/>
        <end position="188"/>
    </location>
</feature>
<sequence>MNPSSVTGYSKWWTLAATCLGGLVLNMDLFIVNVALPAIGEHYHASFSSVSWTVAVYALMIGVFPGGLGRIGDLWGHKRLYMLGLIFFTAASFACGMAPHIGWLIVFRALQGIGAAALIPGTMSLLVAAFPKEQKGLAIGINSGIGGLGLIAGPVLSGLLVHGSNWKWIFWINVPIGVIAIALTAWFVQETKLLEASKKVDWLGLVLLCAGISAVLFSFTRAENAGFDGFSLLFIGAGLIILALFAWLERRISHPLIDFSLFKNMQFSVPLISMFLFSAALFGSQPYWSLFFQNYWGFTPLQGGLSFLPATVLIALFSPFAGIISQKVGSRLPWFMMLGVLLVAVSFLIMIGLRTDSHYEDSILPSMIIRGFGIPILFASTSLMIMSAVPDTKIGLASGLLNMFRNVGTAMGIALLGQLYTRSIGQYPARPLELPEGTWAELLAQARQFFLPDSPALQPLGAAVITHAFQQLALICTLFLVPALLSILFIRRKASARDQDDTAIVAKPKETQVL</sequence>
<dbReference type="InterPro" id="IPR036259">
    <property type="entry name" value="MFS_trans_sf"/>
</dbReference>